<dbReference type="InterPro" id="IPR036272">
    <property type="entry name" value="Methuselah_N_sf"/>
</dbReference>
<dbReference type="GO" id="GO:0004930">
    <property type="term" value="F:G protein-coupled receptor activity"/>
    <property type="evidence" value="ECO:0007669"/>
    <property type="project" value="UniProtKB-KW"/>
</dbReference>
<evidence type="ECO:0000256" key="2">
    <source>
        <dbReference type="ARBA" id="ARBA00008979"/>
    </source>
</evidence>
<gene>
    <name evidence="11" type="ORF">DGAL_LOCUS1775</name>
</gene>
<dbReference type="Gene3D" id="2.170.180.11">
    <property type="entry name" value="Methuselah ectodomain, domain 2"/>
    <property type="match status" value="1"/>
</dbReference>
<keyword evidence="6" id="KW-0297">G-protein coupled receptor</keyword>
<dbReference type="InterPro" id="IPR023311">
    <property type="entry name" value="Methusela_ecto_dom_2"/>
</dbReference>
<keyword evidence="6" id="KW-0807">Transducer</keyword>
<feature type="transmembrane region" description="Helical" evidence="8">
    <location>
        <begin position="310"/>
        <end position="329"/>
    </location>
</feature>
<dbReference type="Gene3D" id="1.20.1070.10">
    <property type="entry name" value="Rhodopsin 7-helix transmembrane proteins"/>
    <property type="match status" value="1"/>
</dbReference>
<evidence type="ECO:0000256" key="4">
    <source>
        <dbReference type="ARBA" id="ARBA00022729"/>
    </source>
</evidence>
<evidence type="ECO:0000256" key="6">
    <source>
        <dbReference type="ARBA" id="ARBA00023040"/>
    </source>
</evidence>
<keyword evidence="5 8" id="KW-1133">Transmembrane helix</keyword>
<evidence type="ECO:0000256" key="3">
    <source>
        <dbReference type="ARBA" id="ARBA00022692"/>
    </source>
</evidence>
<dbReference type="SUPFAM" id="SSF63877">
    <property type="entry name" value="Methuselah ectodomain"/>
    <property type="match status" value="1"/>
</dbReference>
<organism evidence="11 12">
    <name type="scientific">Daphnia galeata</name>
    <dbReference type="NCBI Taxonomy" id="27404"/>
    <lineage>
        <taxon>Eukaryota</taxon>
        <taxon>Metazoa</taxon>
        <taxon>Ecdysozoa</taxon>
        <taxon>Arthropoda</taxon>
        <taxon>Crustacea</taxon>
        <taxon>Branchiopoda</taxon>
        <taxon>Diplostraca</taxon>
        <taxon>Cladocera</taxon>
        <taxon>Anomopoda</taxon>
        <taxon>Daphniidae</taxon>
        <taxon>Daphnia</taxon>
    </lineage>
</organism>
<dbReference type="PROSITE" id="PS50261">
    <property type="entry name" value="G_PROTEIN_RECEP_F2_4"/>
    <property type="match status" value="1"/>
</dbReference>
<evidence type="ECO:0000313" key="11">
    <source>
        <dbReference type="EMBL" id="CAH0099627.1"/>
    </source>
</evidence>
<keyword evidence="6" id="KW-0675">Receptor</keyword>
<dbReference type="InterPro" id="IPR052808">
    <property type="entry name" value="GPCR_Mth-like"/>
</dbReference>
<dbReference type="Pfam" id="PF00002">
    <property type="entry name" value="7tm_2"/>
    <property type="match status" value="1"/>
</dbReference>
<dbReference type="CDD" id="cd15039">
    <property type="entry name" value="7tmB3_Methuselah-like"/>
    <property type="match status" value="1"/>
</dbReference>
<evidence type="ECO:0000256" key="7">
    <source>
        <dbReference type="ARBA" id="ARBA00023136"/>
    </source>
</evidence>
<feature type="domain" description="G-protein coupled receptors family 2 profile 2" evidence="10">
    <location>
        <begin position="279"/>
        <end position="471"/>
    </location>
</feature>
<evidence type="ECO:0000256" key="8">
    <source>
        <dbReference type="SAM" id="Phobius"/>
    </source>
</evidence>
<evidence type="ECO:0000259" key="10">
    <source>
        <dbReference type="PROSITE" id="PS50261"/>
    </source>
</evidence>
<evidence type="ECO:0000256" key="5">
    <source>
        <dbReference type="ARBA" id="ARBA00022989"/>
    </source>
</evidence>
<evidence type="ECO:0000313" key="12">
    <source>
        <dbReference type="Proteomes" id="UP000789390"/>
    </source>
</evidence>
<keyword evidence="7 8" id="KW-0472">Membrane</keyword>
<keyword evidence="12" id="KW-1185">Reference proteome</keyword>
<dbReference type="PANTHER" id="PTHR46953:SF1">
    <property type="entry name" value="G-PROTEIN COUPLED RECEPTOR MTH-LIKE 1-RELATED"/>
    <property type="match status" value="1"/>
</dbReference>
<feature type="transmembrane region" description="Helical" evidence="8">
    <location>
        <begin position="349"/>
        <end position="373"/>
    </location>
</feature>
<proteinExistence type="inferred from homology"/>
<comment type="caution">
    <text evidence="11">The sequence shown here is derived from an EMBL/GenBank/DDBJ whole genome shotgun (WGS) entry which is preliminary data.</text>
</comment>
<dbReference type="GO" id="GO:0007166">
    <property type="term" value="P:cell surface receptor signaling pathway"/>
    <property type="evidence" value="ECO:0007669"/>
    <property type="project" value="InterPro"/>
</dbReference>
<dbReference type="GO" id="GO:0016020">
    <property type="term" value="C:membrane"/>
    <property type="evidence" value="ECO:0007669"/>
    <property type="project" value="UniProtKB-SubCell"/>
</dbReference>
<dbReference type="OrthoDB" id="6134459at2759"/>
<feature type="signal peptide" evidence="9">
    <location>
        <begin position="1"/>
        <end position="20"/>
    </location>
</feature>
<evidence type="ECO:0000256" key="1">
    <source>
        <dbReference type="ARBA" id="ARBA00004141"/>
    </source>
</evidence>
<dbReference type="AlphaFoldDB" id="A0A8J2RNF5"/>
<dbReference type="InterPro" id="IPR017981">
    <property type="entry name" value="GPCR_2-like_7TM"/>
</dbReference>
<feature type="transmembrane region" description="Helical" evidence="8">
    <location>
        <begin position="516"/>
        <end position="537"/>
    </location>
</feature>
<dbReference type="EMBL" id="CAKKLH010000023">
    <property type="protein sequence ID" value="CAH0099627.1"/>
    <property type="molecule type" value="Genomic_DNA"/>
</dbReference>
<dbReference type="InterPro" id="IPR000832">
    <property type="entry name" value="GPCR_2_secretin-like"/>
</dbReference>
<reference evidence="11" key="1">
    <citation type="submission" date="2021-11" db="EMBL/GenBank/DDBJ databases">
        <authorList>
            <person name="Schell T."/>
        </authorList>
    </citation>
    <scope>NUCLEOTIDE SEQUENCE</scope>
    <source>
        <strain evidence="11">M5</strain>
    </source>
</reference>
<keyword evidence="4 9" id="KW-0732">Signal</keyword>
<feature type="chain" id="PRO_5035170800" description="G-protein coupled receptors family 2 profile 2 domain-containing protein" evidence="9">
    <location>
        <begin position="21"/>
        <end position="604"/>
    </location>
</feature>
<comment type="subcellular location">
    <subcellularLocation>
        <location evidence="1">Membrane</location>
        <topology evidence="1">Multi-pass membrane protein</topology>
    </subcellularLocation>
</comment>
<feature type="transmembrane region" description="Helical" evidence="8">
    <location>
        <begin position="446"/>
        <end position="469"/>
    </location>
</feature>
<feature type="transmembrane region" description="Helical" evidence="8">
    <location>
        <begin position="489"/>
        <end position="510"/>
    </location>
</feature>
<protein>
    <recommendedName>
        <fullName evidence="10">G-protein coupled receptors family 2 profile 2 domain-containing protein</fullName>
    </recommendedName>
</protein>
<dbReference type="Proteomes" id="UP000789390">
    <property type="component" value="Unassembled WGS sequence"/>
</dbReference>
<name>A0A8J2RNF5_9CRUS</name>
<dbReference type="PANTHER" id="PTHR46953">
    <property type="entry name" value="G-PROTEIN COUPLED RECEPTOR MTH-LIKE 1-RELATED"/>
    <property type="match status" value="1"/>
</dbReference>
<accession>A0A8J2RNF5</accession>
<evidence type="ECO:0000256" key="9">
    <source>
        <dbReference type="SAM" id="SignalP"/>
    </source>
</evidence>
<feature type="transmembrane region" description="Helical" evidence="8">
    <location>
        <begin position="282"/>
        <end position="303"/>
    </location>
</feature>
<comment type="similarity">
    <text evidence="2">Belongs to the G-protein coupled receptor 2 family. Mth subfamily.</text>
</comment>
<sequence length="604" mass="68379">MRNFKSIFGYLCWMLAGTLSFAVHSKTPLTKCCLNHQAYMAELDVCRDWKGSITHSKLISEAPTVYALGRSAGPVPVHVEANSFQMTHQLKRCPTGYVGMSSADFQFYEDGSIFSVAEQFTYPYGDFCIQESFPSGQLMARYCIQDPCNRTDICIRKCCPNSTAFNISSTRCVNHSIHLNVTLYNSTGSSLQLKPLDQMFFRDGVAPQCRDGYKHKLLDQNDYHLRSNGLLFVFPNKYQCSGSRKNDNDLITDEYCIDHFIDVDGTSAQHALVCVADESKSMYPIFLFISSFFLVATFAVYALIPKIRNIHGVVIMSYVVSRAAAYLIFGTLQLVGTTRSTVACRIMAILIHFSYISTYTWLNVVCFDIWWTLKSMQPCSSVNTAIRQNQLGKPFFAYSIYSWGLPAVIVTIGQVLDYYKTSSDIVRSEFGEDTCWFSSYGAMFAYVYGPVCVLILVDIIFFVLTSILLRRAGIGSSNRHAREKYRLRVIFGLFVLKIVSWMAEFVAYAIGCLNEAAFTIDVIETLSSVLTFAIFVCKPNVWRLFKQKCPCLERLERLFPYNSADSANRFSQQATASTNISSREILHNDLIKTLSQRRESERPV</sequence>
<feature type="transmembrane region" description="Helical" evidence="8">
    <location>
        <begin position="394"/>
        <end position="416"/>
    </location>
</feature>
<keyword evidence="3 8" id="KW-0812">Transmembrane</keyword>